<accession>A0A381PTF7</accession>
<reference evidence="5" key="1">
    <citation type="submission" date="2018-05" db="EMBL/GenBank/DDBJ databases">
        <authorList>
            <person name="Lanie J.A."/>
            <person name="Ng W.-L."/>
            <person name="Kazmierczak K.M."/>
            <person name="Andrzejewski T.M."/>
            <person name="Davidsen T.M."/>
            <person name="Wayne K.J."/>
            <person name="Tettelin H."/>
            <person name="Glass J.I."/>
            <person name="Rusch D."/>
            <person name="Podicherti R."/>
            <person name="Tsui H.-C.T."/>
            <person name="Winkler M.E."/>
        </authorList>
    </citation>
    <scope>NUCLEOTIDE SEQUENCE</scope>
</reference>
<dbReference type="SUPFAM" id="SSF51621">
    <property type="entry name" value="Phosphoenolpyruvate/pyruvate domain"/>
    <property type="match status" value="1"/>
</dbReference>
<dbReference type="InterPro" id="IPR005000">
    <property type="entry name" value="Aldolase/citrate-lyase_domain"/>
</dbReference>
<dbReference type="AlphaFoldDB" id="A0A381PTF7"/>
<evidence type="ECO:0000259" key="4">
    <source>
        <dbReference type="Pfam" id="PF03328"/>
    </source>
</evidence>
<proteinExistence type="inferred from homology"/>
<keyword evidence="2" id="KW-0479">Metal-binding</keyword>
<evidence type="ECO:0000256" key="1">
    <source>
        <dbReference type="ARBA" id="ARBA00005568"/>
    </source>
</evidence>
<dbReference type="Gene3D" id="3.20.20.60">
    <property type="entry name" value="Phosphoenolpyruvate-binding domains"/>
    <property type="match status" value="1"/>
</dbReference>
<keyword evidence="3" id="KW-0456">Lyase</keyword>
<organism evidence="5">
    <name type="scientific">marine metagenome</name>
    <dbReference type="NCBI Taxonomy" id="408172"/>
    <lineage>
        <taxon>unclassified sequences</taxon>
        <taxon>metagenomes</taxon>
        <taxon>ecological metagenomes</taxon>
    </lineage>
</organism>
<sequence>MNDLSGFRNKLISRERIIGTFIKTTSHQSVEVVASANLSFIAIDAEHSPFTVKDLDVCILAAISYKTPVLVRVPNIDSQYIQNVLDLGADGIIAPHVNSKQKALDAVSISRFSLGEKLGSRGFSNSSRAGNYGRLSISDMINQSDKKTVVICQIEDKKGIENIEEIAEVTGVDCFFIGRADLAVDMGCISLDDSKVNEAIEKVCICAKKFNIPLGIYLQSSEDIALWVNKGFTMFIIGSDQSLLLESLKNFSAP</sequence>
<protein>
    <recommendedName>
        <fullName evidence="4">HpcH/HpaI aldolase/citrate lyase domain-containing protein</fullName>
    </recommendedName>
</protein>
<comment type="similarity">
    <text evidence="1">Belongs to the HpcH/HpaI aldolase family.</text>
</comment>
<dbReference type="InterPro" id="IPR050251">
    <property type="entry name" value="HpcH-HpaI_aldolase"/>
</dbReference>
<evidence type="ECO:0000256" key="2">
    <source>
        <dbReference type="ARBA" id="ARBA00022723"/>
    </source>
</evidence>
<name>A0A381PTF7_9ZZZZ</name>
<evidence type="ECO:0000256" key="3">
    <source>
        <dbReference type="ARBA" id="ARBA00023239"/>
    </source>
</evidence>
<dbReference type="GO" id="GO:0046872">
    <property type="term" value="F:metal ion binding"/>
    <property type="evidence" value="ECO:0007669"/>
    <property type="project" value="UniProtKB-KW"/>
</dbReference>
<dbReference type="GO" id="GO:0016832">
    <property type="term" value="F:aldehyde-lyase activity"/>
    <property type="evidence" value="ECO:0007669"/>
    <property type="project" value="TreeGrafter"/>
</dbReference>
<dbReference type="Pfam" id="PF03328">
    <property type="entry name" value="HpcH_HpaI"/>
    <property type="match status" value="1"/>
</dbReference>
<gene>
    <name evidence="5" type="ORF">METZ01_LOCUS22113</name>
</gene>
<feature type="domain" description="HpcH/HpaI aldolase/citrate lyase" evidence="4">
    <location>
        <begin position="18"/>
        <end position="245"/>
    </location>
</feature>
<evidence type="ECO:0000313" key="5">
    <source>
        <dbReference type="EMBL" id="SUZ69259.1"/>
    </source>
</evidence>
<dbReference type="GO" id="GO:0005737">
    <property type="term" value="C:cytoplasm"/>
    <property type="evidence" value="ECO:0007669"/>
    <property type="project" value="TreeGrafter"/>
</dbReference>
<dbReference type="EMBL" id="UINC01001057">
    <property type="protein sequence ID" value="SUZ69259.1"/>
    <property type="molecule type" value="Genomic_DNA"/>
</dbReference>
<dbReference type="PANTHER" id="PTHR30502:SF0">
    <property type="entry name" value="PHOSPHOENOLPYRUVATE CARBOXYLASE FAMILY PROTEIN"/>
    <property type="match status" value="1"/>
</dbReference>
<dbReference type="InterPro" id="IPR040442">
    <property type="entry name" value="Pyrv_kinase-like_dom_sf"/>
</dbReference>
<dbReference type="InterPro" id="IPR015813">
    <property type="entry name" value="Pyrv/PenolPyrv_kinase-like_dom"/>
</dbReference>
<dbReference type="PANTHER" id="PTHR30502">
    <property type="entry name" value="2-KETO-3-DEOXY-L-RHAMNONATE ALDOLASE"/>
    <property type="match status" value="1"/>
</dbReference>